<sequence length="140" mass="16732">MCRTDSFDGKRCQLFKGFLYSRTILAHNIGIVASHFIPEDFHIHVAVYETTVERTECSEPIAREKQSFRFVECHHRFRPMYHRCKVEPEFVITQIERISILDKQLMIRRDVVESFYHAECLLVTHNGYVGIVFFNQRYRT</sequence>
<proteinExistence type="predicted"/>
<organism evidence="1">
    <name type="scientific">bioreactor metagenome</name>
    <dbReference type="NCBI Taxonomy" id="1076179"/>
    <lineage>
        <taxon>unclassified sequences</taxon>
        <taxon>metagenomes</taxon>
        <taxon>ecological metagenomes</taxon>
    </lineage>
</organism>
<evidence type="ECO:0000313" key="1">
    <source>
        <dbReference type="EMBL" id="MPN17132.1"/>
    </source>
</evidence>
<gene>
    <name evidence="1" type="ORF">SDC9_164482</name>
</gene>
<dbReference type="EMBL" id="VSSQ01064177">
    <property type="protein sequence ID" value="MPN17132.1"/>
    <property type="molecule type" value="Genomic_DNA"/>
</dbReference>
<dbReference type="AlphaFoldDB" id="A0A645FU10"/>
<accession>A0A645FU10</accession>
<name>A0A645FU10_9ZZZZ</name>
<protein>
    <submittedName>
        <fullName evidence="1">Uncharacterized protein</fullName>
    </submittedName>
</protein>
<comment type="caution">
    <text evidence="1">The sequence shown here is derived from an EMBL/GenBank/DDBJ whole genome shotgun (WGS) entry which is preliminary data.</text>
</comment>
<reference evidence="1" key="1">
    <citation type="submission" date="2019-08" db="EMBL/GenBank/DDBJ databases">
        <authorList>
            <person name="Kucharzyk K."/>
            <person name="Murdoch R.W."/>
            <person name="Higgins S."/>
            <person name="Loffler F."/>
        </authorList>
    </citation>
    <scope>NUCLEOTIDE SEQUENCE</scope>
</reference>